<dbReference type="RefSeq" id="WP_134118828.1">
    <property type="nucleotide sequence ID" value="NZ_SOEG01000043.1"/>
</dbReference>
<dbReference type="STRING" id="926561.GCA_000379025_02497"/>
<dbReference type="Gene3D" id="3.40.630.30">
    <property type="match status" value="1"/>
</dbReference>
<dbReference type="InterPro" id="IPR000182">
    <property type="entry name" value="GNAT_dom"/>
</dbReference>
<dbReference type="AlphaFoldDB" id="A0A4R8GLU7"/>
<organism evidence="2 3">
    <name type="scientific">Orenia marismortui</name>
    <dbReference type="NCBI Taxonomy" id="46469"/>
    <lineage>
        <taxon>Bacteria</taxon>
        <taxon>Bacillati</taxon>
        <taxon>Bacillota</taxon>
        <taxon>Clostridia</taxon>
        <taxon>Halanaerobiales</taxon>
        <taxon>Halobacteroidaceae</taxon>
        <taxon>Orenia</taxon>
    </lineage>
</organism>
<dbReference type="Pfam" id="PF00583">
    <property type="entry name" value="Acetyltransf_1"/>
    <property type="match status" value="1"/>
</dbReference>
<proteinExistence type="predicted"/>
<name>A0A4R8GLU7_9FIRM</name>
<reference evidence="2 3" key="1">
    <citation type="submission" date="2019-03" db="EMBL/GenBank/DDBJ databases">
        <title>Subsurface microbial communities from deep shales in Ohio and West Virginia, USA.</title>
        <authorList>
            <person name="Wrighton K."/>
        </authorList>
    </citation>
    <scope>NUCLEOTIDE SEQUENCE [LARGE SCALE GENOMIC DNA]</scope>
    <source>
        <strain evidence="2 3">MSL 6dP</strain>
    </source>
</reference>
<dbReference type="Proteomes" id="UP000295832">
    <property type="component" value="Unassembled WGS sequence"/>
</dbReference>
<dbReference type="InterPro" id="IPR016181">
    <property type="entry name" value="Acyl_CoA_acyltransferase"/>
</dbReference>
<dbReference type="PROSITE" id="PS51186">
    <property type="entry name" value="GNAT"/>
    <property type="match status" value="1"/>
</dbReference>
<comment type="caution">
    <text evidence="2">The sequence shown here is derived from an EMBL/GenBank/DDBJ whole genome shotgun (WGS) entry which is preliminary data.</text>
</comment>
<gene>
    <name evidence="2" type="ORF">C7959_1438</name>
</gene>
<protein>
    <submittedName>
        <fullName evidence="2">Acetyltransferase (GNAT) family protein</fullName>
    </submittedName>
</protein>
<evidence type="ECO:0000313" key="3">
    <source>
        <dbReference type="Proteomes" id="UP000295832"/>
    </source>
</evidence>
<evidence type="ECO:0000259" key="1">
    <source>
        <dbReference type="PROSITE" id="PS51186"/>
    </source>
</evidence>
<keyword evidence="2" id="KW-0808">Transferase</keyword>
<dbReference type="EMBL" id="SOEG01000043">
    <property type="protein sequence ID" value="TDX45518.1"/>
    <property type="molecule type" value="Genomic_DNA"/>
</dbReference>
<sequence>MEIRKIPANKTWSLRHEVMWPHKDMEYVKLENDNDGIHYGLFIKNKLISVISLFIKENQAQFRKFATRTAKQGRGYGSKLLNYIIEESKSLGLEKIWCNAREDKVDFYKKFGLIESTNSFNRGKIKYIIMERTLVIE</sequence>
<accession>A0A4R8GLU7</accession>
<keyword evidence="3" id="KW-1185">Reference proteome</keyword>
<feature type="domain" description="N-acetyltransferase" evidence="1">
    <location>
        <begin position="1"/>
        <end position="135"/>
    </location>
</feature>
<evidence type="ECO:0000313" key="2">
    <source>
        <dbReference type="EMBL" id="TDX45518.1"/>
    </source>
</evidence>
<dbReference type="SUPFAM" id="SSF55729">
    <property type="entry name" value="Acyl-CoA N-acyltransferases (Nat)"/>
    <property type="match status" value="1"/>
</dbReference>
<dbReference type="GO" id="GO:0016747">
    <property type="term" value="F:acyltransferase activity, transferring groups other than amino-acyl groups"/>
    <property type="evidence" value="ECO:0007669"/>
    <property type="project" value="InterPro"/>
</dbReference>
<dbReference type="CDD" id="cd04301">
    <property type="entry name" value="NAT_SF"/>
    <property type="match status" value="1"/>
</dbReference>